<comment type="caution">
    <text evidence="2">The sequence shown here is derived from an EMBL/GenBank/DDBJ whole genome shotgun (WGS) entry which is preliminary data.</text>
</comment>
<feature type="signal peptide" evidence="1">
    <location>
        <begin position="1"/>
        <end position="20"/>
    </location>
</feature>
<reference evidence="2 3" key="1">
    <citation type="submission" date="2018-10" db="EMBL/GenBank/DDBJ databases">
        <title>Genomic Encyclopedia of Archaeal and Bacterial Type Strains, Phase II (KMG-II): from individual species to whole genera.</title>
        <authorList>
            <person name="Goeker M."/>
        </authorList>
    </citation>
    <scope>NUCLEOTIDE SEQUENCE [LARGE SCALE GENOMIC DNA]</scope>
    <source>
        <strain evidence="2 3">DSM 29537</strain>
    </source>
</reference>
<dbReference type="EMBL" id="RBLC01000001">
    <property type="protein sequence ID" value="RKS25913.1"/>
    <property type="molecule type" value="Genomic_DNA"/>
</dbReference>
<feature type="chain" id="PRO_5019723408" description="GLPGLI family protein" evidence="1">
    <location>
        <begin position="21"/>
        <end position="224"/>
    </location>
</feature>
<dbReference type="AlphaFoldDB" id="A0A495MM00"/>
<organism evidence="2 3">
    <name type="scientific">Flavobacterium endophyticum</name>
    <dbReference type="NCBI Taxonomy" id="1540163"/>
    <lineage>
        <taxon>Bacteria</taxon>
        <taxon>Pseudomonadati</taxon>
        <taxon>Bacteroidota</taxon>
        <taxon>Flavobacteriia</taxon>
        <taxon>Flavobacteriales</taxon>
        <taxon>Flavobacteriaceae</taxon>
        <taxon>Flavobacterium</taxon>
    </lineage>
</organism>
<keyword evidence="1" id="KW-0732">Signal</keyword>
<keyword evidence="3" id="KW-1185">Reference proteome</keyword>
<evidence type="ECO:0000313" key="2">
    <source>
        <dbReference type="EMBL" id="RKS25913.1"/>
    </source>
</evidence>
<protein>
    <recommendedName>
        <fullName evidence="4">GLPGLI family protein</fullName>
    </recommendedName>
</protein>
<dbReference type="RefSeq" id="WP_121375278.1">
    <property type="nucleotide sequence ID" value="NZ_RBLC01000001.1"/>
</dbReference>
<proteinExistence type="predicted"/>
<evidence type="ECO:0008006" key="4">
    <source>
        <dbReference type="Google" id="ProtNLM"/>
    </source>
</evidence>
<name>A0A495MM00_9FLAO</name>
<evidence type="ECO:0000256" key="1">
    <source>
        <dbReference type="SAM" id="SignalP"/>
    </source>
</evidence>
<accession>A0A495MM00</accession>
<sequence length="224" mass="25545">MNFKSILFLSLSFASQIGFAQTVNYESNNRRVESNIVTYDTKPQGSQYIDETFLPGSYQNNSQIILLRYNAFTDQIEFKDSDDATKNLIPNKGVPIVTTSKKNTYVYEDYTTQKEGNKTGYLNLISENGQVKIYSRTKVFLKEAVAASSGYQTAKPAMYKKAATEYYIKVKEQPIVFIPSNKKELYKLFPGKEKEVTEYIKSNKISLDKEEDLKSLGSFLNTIL</sequence>
<gene>
    <name evidence="2" type="ORF">CLV94_0961</name>
</gene>
<evidence type="ECO:0000313" key="3">
    <source>
        <dbReference type="Proteomes" id="UP000277579"/>
    </source>
</evidence>
<dbReference type="Proteomes" id="UP000277579">
    <property type="component" value="Unassembled WGS sequence"/>
</dbReference>
<dbReference type="OrthoDB" id="978006at2"/>